<keyword evidence="1" id="KW-0238">DNA-binding</keyword>
<dbReference type="Gene3D" id="3.40.50.150">
    <property type="entry name" value="Vaccinia Virus protein VP39"/>
    <property type="match status" value="1"/>
</dbReference>
<keyword evidence="3" id="KW-1185">Reference proteome</keyword>
<dbReference type="GO" id="GO:0006259">
    <property type="term" value="P:DNA metabolic process"/>
    <property type="evidence" value="ECO:0007669"/>
    <property type="project" value="InterPro"/>
</dbReference>
<proteinExistence type="predicted"/>
<dbReference type="GO" id="GO:0003677">
    <property type="term" value="F:DNA binding"/>
    <property type="evidence" value="ECO:0007669"/>
    <property type="project" value="UniProtKB-KW"/>
</dbReference>
<evidence type="ECO:0000313" key="2">
    <source>
        <dbReference type="EMBL" id="TFY77730.1"/>
    </source>
</evidence>
<name>A0A4Y9ZU80_9AGAM</name>
<dbReference type="InterPro" id="IPR020584">
    <property type="entry name" value="DNA_recomb/repair_RecA_CS"/>
</dbReference>
<dbReference type="Proteomes" id="UP000298061">
    <property type="component" value="Unassembled WGS sequence"/>
</dbReference>
<sequence length="247" mass="26929">MMRDDVWQLSLGPQGFGNWSGLVASAGGRLAIYNPGAGDSIELGASNSGRDEAHLANPHPYKIGLLRVPAPALRTLLPAHGIRSAAARAPVPAHCPHGCNAPRRVHTALPELPHEPHNVAANTRLWARAVFTAADLRRLPARIPLLALLDADPALPAAQTHPVILRRRMPWPALLAYLRTFSSLHTFHERYPADRTRADGDIALRFYTALREGVRREGGDVRTAEAQGEEAEVEVEWPMAVVLVKRA</sequence>
<dbReference type="OrthoDB" id="10027013at2759"/>
<evidence type="ECO:0000256" key="1">
    <source>
        <dbReference type="ARBA" id="ARBA00023125"/>
    </source>
</evidence>
<dbReference type="GO" id="GO:0008094">
    <property type="term" value="F:ATP-dependent activity, acting on DNA"/>
    <property type="evidence" value="ECO:0007669"/>
    <property type="project" value="InterPro"/>
</dbReference>
<organism evidence="2 3">
    <name type="scientific">Hericium alpestre</name>
    <dbReference type="NCBI Taxonomy" id="135208"/>
    <lineage>
        <taxon>Eukaryota</taxon>
        <taxon>Fungi</taxon>
        <taxon>Dikarya</taxon>
        <taxon>Basidiomycota</taxon>
        <taxon>Agaricomycotina</taxon>
        <taxon>Agaricomycetes</taxon>
        <taxon>Russulales</taxon>
        <taxon>Hericiaceae</taxon>
        <taxon>Hericium</taxon>
    </lineage>
</organism>
<dbReference type="EMBL" id="SFCI01000836">
    <property type="protein sequence ID" value="TFY77730.1"/>
    <property type="molecule type" value="Genomic_DNA"/>
</dbReference>
<accession>A0A4Y9ZU80</accession>
<dbReference type="PROSITE" id="PS00321">
    <property type="entry name" value="RECA_1"/>
    <property type="match status" value="1"/>
</dbReference>
<gene>
    <name evidence="2" type="ORF">EWM64_g6282</name>
</gene>
<dbReference type="InterPro" id="IPR029063">
    <property type="entry name" value="SAM-dependent_MTases_sf"/>
</dbReference>
<evidence type="ECO:0000313" key="3">
    <source>
        <dbReference type="Proteomes" id="UP000298061"/>
    </source>
</evidence>
<dbReference type="AlphaFoldDB" id="A0A4Y9ZU80"/>
<comment type="caution">
    <text evidence="2">The sequence shown here is derived from an EMBL/GenBank/DDBJ whole genome shotgun (WGS) entry which is preliminary data.</text>
</comment>
<protein>
    <submittedName>
        <fullName evidence="2">Uncharacterized protein</fullName>
    </submittedName>
</protein>
<dbReference type="GO" id="GO:0005524">
    <property type="term" value="F:ATP binding"/>
    <property type="evidence" value="ECO:0007669"/>
    <property type="project" value="InterPro"/>
</dbReference>
<reference evidence="2 3" key="1">
    <citation type="submission" date="2019-02" db="EMBL/GenBank/DDBJ databases">
        <title>Genome sequencing of the rare red list fungi Hericium alpestre (H. flagellum).</title>
        <authorList>
            <person name="Buettner E."/>
            <person name="Kellner H."/>
        </authorList>
    </citation>
    <scope>NUCLEOTIDE SEQUENCE [LARGE SCALE GENOMIC DNA]</scope>
    <source>
        <strain evidence="2 3">DSM 108284</strain>
    </source>
</reference>